<sequence length="402" mass="42588">MTKKIVIAGSGFAGMWAAVSAARAVSLAGKEADIEVIVVSPMASLTIRPRLYEAVLENMNPDLAPLFEAVGVSHIAGLVQTIDADARLIEIGKNDGTQLHLPYDKFVLAAGSCLFQPPVPGLAEHTFNVDQLEGAHRLDIHLKSLANRPETAARNTVVVAGGGFTGIETVAEMPERLRKVLGHDADIRVVVVEQAPHIGPDLGPVPRPVIEQALAECGVEIITGAAVNIVSADSVTLSSGQRIQTHTVIWTAGARANPLAGQIPGERDRFGRVIGDAFLHATEVDDIFVTGDVVQAATDGLGNTTLMSCQHAQSLGRVAGHNAAAELVGLPLHPYSQPKYVTCLDIGPWGAVYTEGWDRQVHLTRDAGKALKQAINTTWIYPPPADRNAAFVVANPDFVIVP</sequence>
<gene>
    <name evidence="8" type="ORF">HPT29_028035</name>
</gene>
<dbReference type="Proteomes" id="UP001017257">
    <property type="component" value="Plasmid pR24_2"/>
</dbReference>
<dbReference type="RefSeq" id="WP_173949714.1">
    <property type="nucleotide sequence ID" value="NZ_CP102847.1"/>
</dbReference>
<dbReference type="PRINTS" id="PR00368">
    <property type="entry name" value="FADPNR"/>
</dbReference>
<comment type="similarity">
    <text evidence="1">Belongs to the NADH dehydrogenase family.</text>
</comment>
<dbReference type="PANTHER" id="PTHR43706">
    <property type="entry name" value="NADH DEHYDROGENASE"/>
    <property type="match status" value="1"/>
</dbReference>
<evidence type="ECO:0000256" key="1">
    <source>
        <dbReference type="ARBA" id="ARBA00005272"/>
    </source>
</evidence>
<keyword evidence="9" id="KW-1185">Reference proteome</keyword>
<feature type="chain" id="PRO_5047036960" evidence="6">
    <location>
        <begin position="22"/>
        <end position="402"/>
    </location>
</feature>
<dbReference type="InterPro" id="IPR036188">
    <property type="entry name" value="FAD/NAD-bd_sf"/>
</dbReference>
<evidence type="ECO:0000313" key="8">
    <source>
        <dbReference type="EMBL" id="UVF22665.1"/>
    </source>
</evidence>
<dbReference type="InterPro" id="IPR023753">
    <property type="entry name" value="FAD/NAD-binding_dom"/>
</dbReference>
<protein>
    <submittedName>
        <fullName evidence="8">FAD-dependent oxidoreductase</fullName>
    </submittedName>
</protein>
<keyword evidence="8" id="KW-0614">Plasmid</keyword>
<keyword evidence="5" id="KW-0520">NAD</keyword>
<evidence type="ECO:0000256" key="3">
    <source>
        <dbReference type="ARBA" id="ARBA00022827"/>
    </source>
</evidence>
<dbReference type="PANTHER" id="PTHR43706:SF45">
    <property type="entry name" value="NADH DEHYDROGENASE-LIKE PROTEIN RV1812C"/>
    <property type="match status" value="1"/>
</dbReference>
<evidence type="ECO:0000259" key="7">
    <source>
        <dbReference type="Pfam" id="PF07992"/>
    </source>
</evidence>
<reference evidence="8" key="1">
    <citation type="submission" date="2022-08" db="EMBL/GenBank/DDBJ databases">
        <title>Microvirga terrae sp. nov., isolated from soil.</title>
        <authorList>
            <person name="Kim K.H."/>
            <person name="Seo Y.L."/>
            <person name="Kim J.M."/>
            <person name="Lee J.K."/>
            <person name="Han D.M."/>
            <person name="Jeon C.O."/>
        </authorList>
    </citation>
    <scope>NUCLEOTIDE SEQUENCE</scope>
    <source>
        <strain evidence="8">R24</strain>
        <plasmid evidence="8">pR24_2</plasmid>
    </source>
</reference>
<geneLocation type="plasmid" evidence="8 9">
    <name>pR24_2</name>
</geneLocation>
<proteinExistence type="inferred from homology"/>
<dbReference type="Gene3D" id="3.50.50.100">
    <property type="match status" value="1"/>
</dbReference>
<name>A0ABY5RZI0_9HYPH</name>
<dbReference type="SUPFAM" id="SSF51905">
    <property type="entry name" value="FAD/NAD(P)-binding domain"/>
    <property type="match status" value="1"/>
</dbReference>
<evidence type="ECO:0000313" key="9">
    <source>
        <dbReference type="Proteomes" id="UP001017257"/>
    </source>
</evidence>
<keyword evidence="4" id="KW-0560">Oxidoreductase</keyword>
<evidence type="ECO:0000256" key="5">
    <source>
        <dbReference type="ARBA" id="ARBA00023027"/>
    </source>
</evidence>
<keyword evidence="6" id="KW-0732">Signal</keyword>
<organism evidence="8 9">
    <name type="scientific">Microvirga terrae</name>
    <dbReference type="NCBI Taxonomy" id="2740529"/>
    <lineage>
        <taxon>Bacteria</taxon>
        <taxon>Pseudomonadati</taxon>
        <taxon>Pseudomonadota</taxon>
        <taxon>Alphaproteobacteria</taxon>
        <taxon>Hyphomicrobiales</taxon>
        <taxon>Methylobacteriaceae</taxon>
        <taxon>Microvirga</taxon>
    </lineage>
</organism>
<evidence type="ECO:0000256" key="6">
    <source>
        <dbReference type="SAM" id="SignalP"/>
    </source>
</evidence>
<feature type="domain" description="FAD/NAD(P)-binding" evidence="7">
    <location>
        <begin position="4"/>
        <end position="314"/>
    </location>
</feature>
<feature type="signal peptide" evidence="6">
    <location>
        <begin position="1"/>
        <end position="21"/>
    </location>
</feature>
<evidence type="ECO:0000256" key="2">
    <source>
        <dbReference type="ARBA" id="ARBA00022630"/>
    </source>
</evidence>
<dbReference type="InterPro" id="IPR045024">
    <property type="entry name" value="NDH-2"/>
</dbReference>
<keyword evidence="2" id="KW-0285">Flavoprotein</keyword>
<accession>A0ABY5RZI0</accession>
<dbReference type="Pfam" id="PF07992">
    <property type="entry name" value="Pyr_redox_2"/>
    <property type="match status" value="1"/>
</dbReference>
<dbReference type="PRINTS" id="PR00469">
    <property type="entry name" value="PNDRDTASEII"/>
</dbReference>
<dbReference type="EMBL" id="CP102847">
    <property type="protein sequence ID" value="UVF22665.1"/>
    <property type="molecule type" value="Genomic_DNA"/>
</dbReference>
<keyword evidence="3" id="KW-0274">FAD</keyword>
<evidence type="ECO:0000256" key="4">
    <source>
        <dbReference type="ARBA" id="ARBA00023002"/>
    </source>
</evidence>